<dbReference type="Proteomes" id="UP000662637">
    <property type="component" value="Unassembled WGS sequence"/>
</dbReference>
<protein>
    <submittedName>
        <fullName evidence="3">Uncharacterized protein</fullName>
    </submittedName>
</protein>
<reference evidence="3 4" key="1">
    <citation type="submission" date="2019-04" db="EMBL/GenBank/DDBJ databases">
        <authorList>
            <person name="Alioto T."/>
            <person name="Alioto T."/>
        </authorList>
    </citation>
    <scope>NUCLEOTIDE SEQUENCE [LARGE SCALE GENOMIC DNA]</scope>
</reference>
<dbReference type="EMBL" id="WJEC01007743">
    <property type="protein sequence ID" value="KAF7468505.1"/>
    <property type="molecule type" value="Genomic_DNA"/>
</dbReference>
<dbReference type="EMBL" id="CABDUW010001450">
    <property type="protein sequence ID" value="VTJ81692.1"/>
    <property type="molecule type" value="Genomic_DNA"/>
</dbReference>
<feature type="region of interest" description="Disordered" evidence="1">
    <location>
        <begin position="31"/>
        <end position="63"/>
    </location>
</feature>
<organism evidence="3 4">
    <name type="scientific">Marmota monax</name>
    <name type="common">Woodchuck</name>
    <dbReference type="NCBI Taxonomy" id="9995"/>
    <lineage>
        <taxon>Eukaryota</taxon>
        <taxon>Metazoa</taxon>
        <taxon>Chordata</taxon>
        <taxon>Craniata</taxon>
        <taxon>Vertebrata</taxon>
        <taxon>Euteleostomi</taxon>
        <taxon>Mammalia</taxon>
        <taxon>Eutheria</taxon>
        <taxon>Euarchontoglires</taxon>
        <taxon>Glires</taxon>
        <taxon>Rodentia</taxon>
        <taxon>Sciuromorpha</taxon>
        <taxon>Sciuridae</taxon>
        <taxon>Xerinae</taxon>
        <taxon>Marmotini</taxon>
        <taxon>Marmota</taxon>
    </lineage>
</organism>
<gene>
    <name evidence="2" type="ORF">GHT09_008813</name>
    <name evidence="3" type="ORF">MONAX_5E010477</name>
</gene>
<evidence type="ECO:0000313" key="3">
    <source>
        <dbReference type="EMBL" id="VTJ81692.1"/>
    </source>
</evidence>
<proteinExistence type="predicted"/>
<keyword evidence="4" id="KW-1185">Reference proteome</keyword>
<dbReference type="AlphaFoldDB" id="A0A5E4CL89"/>
<sequence length="139" mass="14371">MCTDMYVCAQLGAAMAVSGCVPGCAPKGEPERRPFLGTPGSTAGGPGLLAQPESHRVSQQQSGCPGRWLGTSWACPVVPAPDAGCRPVGTSTRSQPVGTAPEALDRRPGFLPHLWAHSRQCSRMSPECYLSPGRAGGSP</sequence>
<evidence type="ECO:0000313" key="2">
    <source>
        <dbReference type="EMBL" id="KAF7468505.1"/>
    </source>
</evidence>
<dbReference type="Proteomes" id="UP000335636">
    <property type="component" value="Unassembled WGS sequence"/>
</dbReference>
<feature type="region of interest" description="Disordered" evidence="1">
    <location>
        <begin position="86"/>
        <end position="105"/>
    </location>
</feature>
<reference evidence="2" key="2">
    <citation type="submission" date="2020-08" db="EMBL/GenBank/DDBJ databases">
        <authorList>
            <person name="Shumante A."/>
            <person name="Zimin A.V."/>
            <person name="Puiu D."/>
            <person name="Salzberg S.L."/>
        </authorList>
    </citation>
    <scope>NUCLEOTIDE SEQUENCE</scope>
    <source>
        <strain evidence="2">WC2-LM</strain>
        <tissue evidence="2">Liver</tissue>
    </source>
</reference>
<evidence type="ECO:0000256" key="1">
    <source>
        <dbReference type="SAM" id="MobiDB-lite"/>
    </source>
</evidence>
<name>A0A5E4CL89_MARMO</name>
<accession>A0A5E4CL89</accession>
<evidence type="ECO:0000313" key="4">
    <source>
        <dbReference type="Proteomes" id="UP000335636"/>
    </source>
</evidence>